<name>A0A1G2SG55_9BACT</name>
<evidence type="ECO:0000313" key="2">
    <source>
        <dbReference type="EMBL" id="OHA84057.1"/>
    </source>
</evidence>
<sequence length="122" mass="13503">MNKLVLLCLLFSASTVFAEEFYTAGESYQGQPIACLTEKDASDLAEAYVHEGLEELNNVLVQKSAKNLCVAGVPVTFTVIRSVSTHKDKETVYVIEIMSNGIYYIVDPHPVATRNHRKVIPV</sequence>
<evidence type="ECO:0008006" key="4">
    <source>
        <dbReference type="Google" id="ProtNLM"/>
    </source>
</evidence>
<gene>
    <name evidence="2" type="ORF">A2937_02585</name>
</gene>
<dbReference type="EMBL" id="MHUW01000007">
    <property type="protein sequence ID" value="OHA84057.1"/>
    <property type="molecule type" value="Genomic_DNA"/>
</dbReference>
<protein>
    <recommendedName>
        <fullName evidence="4">PepSY domain-containing protein</fullName>
    </recommendedName>
</protein>
<feature type="signal peptide" evidence="1">
    <location>
        <begin position="1"/>
        <end position="18"/>
    </location>
</feature>
<evidence type="ECO:0000256" key="1">
    <source>
        <dbReference type="SAM" id="SignalP"/>
    </source>
</evidence>
<dbReference type="Proteomes" id="UP000177987">
    <property type="component" value="Unassembled WGS sequence"/>
</dbReference>
<keyword evidence="1" id="KW-0732">Signal</keyword>
<dbReference type="AlphaFoldDB" id="A0A1G2SG55"/>
<organism evidence="2 3">
    <name type="scientific">Candidatus Yonathbacteria bacterium RIFCSPLOWO2_01_FULL_47_33b</name>
    <dbReference type="NCBI Taxonomy" id="1802727"/>
    <lineage>
        <taxon>Bacteria</taxon>
        <taxon>Candidatus Yonathiibacteriota</taxon>
    </lineage>
</organism>
<accession>A0A1G2SG55</accession>
<evidence type="ECO:0000313" key="3">
    <source>
        <dbReference type="Proteomes" id="UP000177987"/>
    </source>
</evidence>
<reference evidence="2 3" key="1">
    <citation type="journal article" date="2016" name="Nat. Commun.">
        <title>Thousands of microbial genomes shed light on interconnected biogeochemical processes in an aquifer system.</title>
        <authorList>
            <person name="Anantharaman K."/>
            <person name="Brown C.T."/>
            <person name="Hug L.A."/>
            <person name="Sharon I."/>
            <person name="Castelle C.J."/>
            <person name="Probst A.J."/>
            <person name="Thomas B.C."/>
            <person name="Singh A."/>
            <person name="Wilkins M.J."/>
            <person name="Karaoz U."/>
            <person name="Brodie E.L."/>
            <person name="Williams K.H."/>
            <person name="Hubbard S.S."/>
            <person name="Banfield J.F."/>
        </authorList>
    </citation>
    <scope>NUCLEOTIDE SEQUENCE [LARGE SCALE GENOMIC DNA]</scope>
</reference>
<feature type="chain" id="PRO_5009584407" description="PepSY domain-containing protein" evidence="1">
    <location>
        <begin position="19"/>
        <end position="122"/>
    </location>
</feature>
<proteinExistence type="predicted"/>
<comment type="caution">
    <text evidence="2">The sequence shown here is derived from an EMBL/GenBank/DDBJ whole genome shotgun (WGS) entry which is preliminary data.</text>
</comment>